<feature type="non-terminal residue" evidence="7">
    <location>
        <position position="317"/>
    </location>
</feature>
<keyword evidence="8" id="KW-1185">Reference proteome</keyword>
<evidence type="ECO:0000313" key="7">
    <source>
        <dbReference type="EMBL" id="KAF0749771.1"/>
    </source>
</evidence>
<dbReference type="PANTHER" id="PTHR46481:SF10">
    <property type="entry name" value="ZINC FINGER BED DOMAIN-CONTAINING PROTEIN 39"/>
    <property type="match status" value="1"/>
</dbReference>
<dbReference type="GO" id="GO:0005634">
    <property type="term" value="C:nucleus"/>
    <property type="evidence" value="ECO:0007669"/>
    <property type="project" value="UniProtKB-SubCell"/>
</dbReference>
<evidence type="ECO:0000256" key="5">
    <source>
        <dbReference type="ARBA" id="ARBA00023242"/>
    </source>
</evidence>
<accession>A0A6G0Y5W2</accession>
<dbReference type="GO" id="GO:0008270">
    <property type="term" value="F:zinc ion binding"/>
    <property type="evidence" value="ECO:0007669"/>
    <property type="project" value="UniProtKB-KW"/>
</dbReference>
<comment type="subcellular location">
    <subcellularLocation>
        <location evidence="1">Nucleus</location>
    </subcellularLocation>
</comment>
<keyword evidence="4" id="KW-0862">Zinc</keyword>
<name>A0A6G0Y5W2_APHCR</name>
<feature type="domain" description="DUF659" evidence="6">
    <location>
        <begin position="73"/>
        <end position="138"/>
    </location>
</feature>
<keyword evidence="5" id="KW-0539">Nucleus</keyword>
<dbReference type="Proteomes" id="UP000478052">
    <property type="component" value="Unassembled WGS sequence"/>
</dbReference>
<protein>
    <submittedName>
        <fullName evidence="7">DUF659 domain-containing protein</fullName>
    </submittedName>
</protein>
<evidence type="ECO:0000256" key="4">
    <source>
        <dbReference type="ARBA" id="ARBA00022833"/>
    </source>
</evidence>
<sequence length="317" mass="36702">MIEIDQHFARAIYPSSTPFHAVENEHWKLFFNKIRRAWKIPSCYVLSNNDLESEFSIIKNKVDSKICFGLITRSVGPKKVLEIVTDNAKNMKGAWKILQEKYNHLQPYGCVAHGLNLLAKDISLIESIAIIVNKGKEIVKEIILSHRLYAIFKEKQVDKEITLKLPVCTRWGSHVIFLNSIIKNRSALRSVAIDERAEYFSFVRSNVNEKNVMPEEEIEGIEYISNVARYTDNIDVLTEFVSINICNYMVEWTMFFISAFQNCYKNCTASPKSAACERTFSSYSYIHTVNINCLTNDRAKKKKKYEKILKISLQLFK</sequence>
<evidence type="ECO:0000259" key="6">
    <source>
        <dbReference type="Pfam" id="PF04937"/>
    </source>
</evidence>
<dbReference type="PANTHER" id="PTHR46481">
    <property type="entry name" value="ZINC FINGER BED DOMAIN-CONTAINING PROTEIN 4"/>
    <property type="match status" value="1"/>
</dbReference>
<proteinExistence type="predicted"/>
<reference evidence="7 8" key="1">
    <citation type="submission" date="2019-08" db="EMBL/GenBank/DDBJ databases">
        <title>Whole genome of Aphis craccivora.</title>
        <authorList>
            <person name="Voronova N.V."/>
            <person name="Shulinski R.S."/>
            <person name="Bandarenka Y.V."/>
            <person name="Zhorov D.G."/>
            <person name="Warner D."/>
        </authorList>
    </citation>
    <scope>NUCLEOTIDE SEQUENCE [LARGE SCALE GENOMIC DNA]</scope>
    <source>
        <strain evidence="7">180601</strain>
        <tissue evidence="7">Whole Body</tissue>
    </source>
</reference>
<dbReference type="SUPFAM" id="SSF53098">
    <property type="entry name" value="Ribonuclease H-like"/>
    <property type="match status" value="1"/>
</dbReference>
<gene>
    <name evidence="7" type="ORF">FWK35_00020409</name>
</gene>
<evidence type="ECO:0000256" key="3">
    <source>
        <dbReference type="ARBA" id="ARBA00022771"/>
    </source>
</evidence>
<evidence type="ECO:0000313" key="8">
    <source>
        <dbReference type="Proteomes" id="UP000478052"/>
    </source>
</evidence>
<comment type="caution">
    <text evidence="7">The sequence shown here is derived from an EMBL/GenBank/DDBJ whole genome shotgun (WGS) entry which is preliminary data.</text>
</comment>
<dbReference type="InterPro" id="IPR012337">
    <property type="entry name" value="RNaseH-like_sf"/>
</dbReference>
<organism evidence="7 8">
    <name type="scientific">Aphis craccivora</name>
    <name type="common">Cowpea aphid</name>
    <dbReference type="NCBI Taxonomy" id="307492"/>
    <lineage>
        <taxon>Eukaryota</taxon>
        <taxon>Metazoa</taxon>
        <taxon>Ecdysozoa</taxon>
        <taxon>Arthropoda</taxon>
        <taxon>Hexapoda</taxon>
        <taxon>Insecta</taxon>
        <taxon>Pterygota</taxon>
        <taxon>Neoptera</taxon>
        <taxon>Paraneoptera</taxon>
        <taxon>Hemiptera</taxon>
        <taxon>Sternorrhyncha</taxon>
        <taxon>Aphidomorpha</taxon>
        <taxon>Aphidoidea</taxon>
        <taxon>Aphididae</taxon>
        <taxon>Aphidini</taxon>
        <taxon>Aphis</taxon>
        <taxon>Aphis</taxon>
    </lineage>
</organism>
<dbReference type="AlphaFoldDB" id="A0A6G0Y5W2"/>
<dbReference type="EMBL" id="VUJU01005973">
    <property type="protein sequence ID" value="KAF0749771.1"/>
    <property type="molecule type" value="Genomic_DNA"/>
</dbReference>
<keyword evidence="2" id="KW-0479">Metal-binding</keyword>
<dbReference type="Pfam" id="PF04937">
    <property type="entry name" value="DUF659"/>
    <property type="match status" value="1"/>
</dbReference>
<evidence type="ECO:0000256" key="2">
    <source>
        <dbReference type="ARBA" id="ARBA00022723"/>
    </source>
</evidence>
<keyword evidence="3" id="KW-0863">Zinc-finger</keyword>
<evidence type="ECO:0000256" key="1">
    <source>
        <dbReference type="ARBA" id="ARBA00004123"/>
    </source>
</evidence>
<dbReference type="InterPro" id="IPR052035">
    <property type="entry name" value="ZnF_BED_domain_contain"/>
</dbReference>
<dbReference type="OrthoDB" id="4951847at2759"/>
<dbReference type="InterPro" id="IPR007021">
    <property type="entry name" value="DUF659"/>
</dbReference>